<dbReference type="GO" id="GO:0006511">
    <property type="term" value="P:ubiquitin-dependent protein catabolic process"/>
    <property type="evidence" value="ECO:0007669"/>
    <property type="project" value="UniProtKB-UniRule"/>
</dbReference>
<reference evidence="10 11" key="1">
    <citation type="submission" date="2020-02" db="EMBL/GenBank/DDBJ databases">
        <title>Draft genome sequence of Haematococcus lacustris strain NIES-144.</title>
        <authorList>
            <person name="Morimoto D."/>
            <person name="Nakagawa S."/>
            <person name="Yoshida T."/>
            <person name="Sawayama S."/>
        </authorList>
    </citation>
    <scope>NUCLEOTIDE SEQUENCE [LARGE SCALE GENOMIC DNA]</scope>
    <source>
        <strain evidence="10 11">NIES-144</strain>
    </source>
</reference>
<evidence type="ECO:0000256" key="5">
    <source>
        <dbReference type="ARBA" id="ARBA00022801"/>
    </source>
</evidence>
<comment type="caution">
    <text evidence="10">The sequence shown here is derived from an EMBL/GenBank/DDBJ whole genome shotgun (WGS) entry which is preliminary data.</text>
</comment>
<evidence type="ECO:0000313" key="10">
    <source>
        <dbReference type="EMBL" id="GFH13756.1"/>
    </source>
</evidence>
<feature type="non-terminal residue" evidence="10">
    <location>
        <position position="1"/>
    </location>
</feature>
<dbReference type="GO" id="GO:0005737">
    <property type="term" value="C:cytoplasm"/>
    <property type="evidence" value="ECO:0007669"/>
    <property type="project" value="TreeGrafter"/>
</dbReference>
<keyword evidence="4 8" id="KW-0833">Ubl conjugation pathway</keyword>
<gene>
    <name evidence="10" type="ORF">HaLaN_09701</name>
</gene>
<dbReference type="PRINTS" id="PR00707">
    <property type="entry name" value="UBCTHYDRLASE"/>
</dbReference>
<dbReference type="AlphaFoldDB" id="A0A699Z3B2"/>
<proteinExistence type="inferred from homology"/>
<dbReference type="InterPro" id="IPR001578">
    <property type="entry name" value="Peptidase_C12_UCH"/>
</dbReference>
<evidence type="ECO:0000256" key="2">
    <source>
        <dbReference type="ARBA" id="ARBA00009326"/>
    </source>
</evidence>
<keyword evidence="6 8" id="KW-0788">Thiol protease</keyword>
<evidence type="ECO:0000313" key="11">
    <source>
        <dbReference type="Proteomes" id="UP000485058"/>
    </source>
</evidence>
<dbReference type="Pfam" id="PF01088">
    <property type="entry name" value="Peptidase_C12"/>
    <property type="match status" value="1"/>
</dbReference>
<dbReference type="GO" id="GO:0004843">
    <property type="term" value="F:cysteine-type deubiquitinase activity"/>
    <property type="evidence" value="ECO:0007669"/>
    <property type="project" value="UniProtKB-EC"/>
</dbReference>
<evidence type="ECO:0000256" key="1">
    <source>
        <dbReference type="ARBA" id="ARBA00000707"/>
    </source>
</evidence>
<dbReference type="Proteomes" id="UP000485058">
    <property type="component" value="Unassembled WGS sequence"/>
</dbReference>
<dbReference type="InterPro" id="IPR038765">
    <property type="entry name" value="Papain-like_cys_pep_sf"/>
</dbReference>
<feature type="non-terminal residue" evidence="10">
    <location>
        <position position="68"/>
    </location>
</feature>
<dbReference type="SUPFAM" id="SSF54001">
    <property type="entry name" value="Cysteine proteinases"/>
    <property type="match status" value="1"/>
</dbReference>
<organism evidence="10 11">
    <name type="scientific">Haematococcus lacustris</name>
    <name type="common">Green alga</name>
    <name type="synonym">Haematococcus pluvialis</name>
    <dbReference type="NCBI Taxonomy" id="44745"/>
    <lineage>
        <taxon>Eukaryota</taxon>
        <taxon>Viridiplantae</taxon>
        <taxon>Chlorophyta</taxon>
        <taxon>core chlorophytes</taxon>
        <taxon>Chlorophyceae</taxon>
        <taxon>CS clade</taxon>
        <taxon>Chlamydomonadales</taxon>
        <taxon>Haematococcaceae</taxon>
        <taxon>Haematococcus</taxon>
    </lineage>
</organism>
<dbReference type="InterPro" id="IPR036959">
    <property type="entry name" value="Peptidase_C12_UCH_sf"/>
</dbReference>
<evidence type="ECO:0000256" key="3">
    <source>
        <dbReference type="ARBA" id="ARBA00022670"/>
    </source>
</evidence>
<dbReference type="Gene3D" id="3.40.532.10">
    <property type="entry name" value="Peptidase C12, ubiquitin carboxyl-terminal hydrolase"/>
    <property type="match status" value="1"/>
</dbReference>
<accession>A0A699Z3B2</accession>
<name>A0A699Z3B2_HAELA</name>
<dbReference type="GO" id="GO:0016579">
    <property type="term" value="P:protein deubiquitination"/>
    <property type="evidence" value="ECO:0007669"/>
    <property type="project" value="TreeGrafter"/>
</dbReference>
<comment type="caution">
    <text evidence="7">Lacks conserved residue(s) required for the propagation of feature annotation.</text>
</comment>
<evidence type="ECO:0000256" key="4">
    <source>
        <dbReference type="ARBA" id="ARBA00022786"/>
    </source>
</evidence>
<dbReference type="EMBL" id="BLLF01000649">
    <property type="protein sequence ID" value="GFH13756.1"/>
    <property type="molecule type" value="Genomic_DNA"/>
</dbReference>
<keyword evidence="3 8" id="KW-0645">Protease</keyword>
<dbReference type="PROSITE" id="PS52048">
    <property type="entry name" value="UCH_DOMAIN"/>
    <property type="match status" value="1"/>
</dbReference>
<dbReference type="PANTHER" id="PTHR10589:SF17">
    <property type="entry name" value="UBIQUITIN CARBOXYL-TERMINAL HYDROLASE"/>
    <property type="match status" value="1"/>
</dbReference>
<dbReference type="EC" id="3.4.19.12" evidence="8"/>
<keyword evidence="11" id="KW-1185">Reference proteome</keyword>
<keyword evidence="5 8" id="KW-0378">Hydrolase</keyword>
<comment type="similarity">
    <text evidence="2 7 8">Belongs to the peptidase C12 family.</text>
</comment>
<evidence type="ECO:0000259" key="9">
    <source>
        <dbReference type="PROSITE" id="PS52048"/>
    </source>
</evidence>
<sequence length="68" mass="7525">MPKLWKPLESNPDVLNEFMAKLGVTSKTHAFTDILGLDPELLNMVPQPVVAVIMCYPITKDSEAAARQ</sequence>
<protein>
    <recommendedName>
        <fullName evidence="8">Ubiquitin carboxyl-terminal hydrolase</fullName>
        <ecNumber evidence="8">3.4.19.12</ecNumber>
    </recommendedName>
</protein>
<dbReference type="PANTHER" id="PTHR10589">
    <property type="entry name" value="UBIQUITIN CARBOXYL-TERMINAL HYDROLASE"/>
    <property type="match status" value="1"/>
</dbReference>
<evidence type="ECO:0000256" key="8">
    <source>
        <dbReference type="RuleBase" id="RU361215"/>
    </source>
</evidence>
<evidence type="ECO:0000256" key="7">
    <source>
        <dbReference type="PROSITE-ProRule" id="PRU01393"/>
    </source>
</evidence>
<evidence type="ECO:0000256" key="6">
    <source>
        <dbReference type="ARBA" id="ARBA00022807"/>
    </source>
</evidence>
<comment type="catalytic activity">
    <reaction evidence="1 8">
        <text>Thiol-dependent hydrolysis of ester, thioester, amide, peptide and isopeptide bonds formed by the C-terminal Gly of ubiquitin (a 76-residue protein attached to proteins as an intracellular targeting signal).</text>
        <dbReference type="EC" id="3.4.19.12"/>
    </reaction>
</comment>
<feature type="domain" description="UCH catalytic" evidence="9">
    <location>
        <begin position="4"/>
        <end position="68"/>
    </location>
</feature>